<dbReference type="RefSeq" id="WP_204518137.1">
    <property type="nucleotide sequence ID" value="NZ_BAABIN010000020.1"/>
</dbReference>
<evidence type="ECO:0000313" key="2">
    <source>
        <dbReference type="Proteomes" id="UP000717624"/>
    </source>
</evidence>
<accession>A0A938XTV5</accession>
<dbReference type="AlphaFoldDB" id="A0A938XTV5"/>
<protein>
    <submittedName>
        <fullName evidence="1">Uncharacterized protein</fullName>
    </submittedName>
</protein>
<dbReference type="Proteomes" id="UP000717624">
    <property type="component" value="Unassembled WGS sequence"/>
</dbReference>
<sequence>MNSWKTLKQNLDTLVHNKLLDKKYIILFGANKTAEVMVNHLARKGVAIGGIIDNNKRMHGKDFLNTVISFPEELLGAFRDDAAVLIASMYYHEMKLQLESMGYTEGKHIFQVMDMNHHDVNFDLSEEAFKKAEEKVRKGYEIYQKIIDRYGEVSFFMCPKKPNGDVYILCSYLKTYLNKPDKLDLQQKPILLTVIGKSAASTASMFDIDYVEALSLEDSDNLAAFAKLFPEKVITLHPYFPHFHFYSYVDGYKGLNFIDEFKYGLFGLDENDKPYKPNIVNRAEELHKLFQENRLEPGNTVILAPYVNSLAQIDWRFWEVLAEELQKEKYVVCTNCTREETPIKGTIPLYFEFRDAIAVTEKAGYVVSYRSGFCEIIANSSCKKVVVYPDVMKRFSHVMQFFGMDEEIYRTENLIEVGNTFGAVDELVEYVMNHFRRR</sequence>
<dbReference type="EMBL" id="JAFBEB010000005">
    <property type="protein sequence ID" value="MBM7590393.1"/>
    <property type="molecule type" value="Genomic_DNA"/>
</dbReference>
<evidence type="ECO:0000313" key="1">
    <source>
        <dbReference type="EMBL" id="MBM7590393.1"/>
    </source>
</evidence>
<dbReference type="Gene3D" id="3.40.50.720">
    <property type="entry name" value="NAD(P)-binding Rossmann-like Domain"/>
    <property type="match status" value="1"/>
</dbReference>
<reference evidence="1" key="1">
    <citation type="submission" date="2021-01" db="EMBL/GenBank/DDBJ databases">
        <title>Genomic Encyclopedia of Type Strains, Phase IV (KMG-IV): sequencing the most valuable type-strain genomes for metagenomic binning, comparative biology and taxonomic classification.</title>
        <authorList>
            <person name="Goeker M."/>
        </authorList>
    </citation>
    <scope>NUCLEOTIDE SEQUENCE</scope>
    <source>
        <strain evidence="1">DSM 25523</strain>
    </source>
</reference>
<keyword evidence="2" id="KW-1185">Reference proteome</keyword>
<comment type="caution">
    <text evidence="1">The sequence shown here is derived from an EMBL/GenBank/DDBJ whole genome shotgun (WGS) entry which is preliminary data.</text>
</comment>
<gene>
    <name evidence="1" type="ORF">JOD01_001997</name>
</gene>
<organism evidence="1 2">
    <name type="scientific">Brevibacillus fulvus</name>
    <dbReference type="NCBI Taxonomy" id="1125967"/>
    <lineage>
        <taxon>Bacteria</taxon>
        <taxon>Bacillati</taxon>
        <taxon>Bacillota</taxon>
        <taxon>Bacilli</taxon>
        <taxon>Bacillales</taxon>
        <taxon>Paenibacillaceae</taxon>
        <taxon>Brevibacillus</taxon>
    </lineage>
</organism>
<name>A0A938XTV5_9BACL</name>
<proteinExistence type="predicted"/>